<evidence type="ECO:0000313" key="3">
    <source>
        <dbReference type="EMBL" id="PQL21051.1"/>
    </source>
</evidence>
<dbReference type="SUPFAM" id="SSF49265">
    <property type="entry name" value="Fibronectin type III"/>
    <property type="match status" value="1"/>
</dbReference>
<dbReference type="Pfam" id="PF13550">
    <property type="entry name" value="Phage-tail_3"/>
    <property type="match status" value="1"/>
</dbReference>
<name>A0A2S7ZCS8_9FIRM</name>
<protein>
    <submittedName>
        <fullName evidence="3">Uncharacterized protein</fullName>
    </submittedName>
</protein>
<reference evidence="3 4" key="1">
    <citation type="submission" date="2018-01" db="EMBL/GenBank/DDBJ databases">
        <title>Draft genome sequences of clinical isolates and type strains of oral Veillonella including Veillonella infantum sp., nov.</title>
        <authorList>
            <person name="Mashima I."/>
            <person name="Liao Y.-C."/>
            <person name="Sabharwal A."/>
            <person name="Haase E.M."/>
            <person name="Nakazawa F."/>
            <person name="Scannapieco F.A."/>
        </authorList>
    </citation>
    <scope>NUCLEOTIDE SEQUENCE [LARGE SCALE GENOMIC DNA]</scope>
    <source>
        <strain evidence="3 4">JCM 15641</strain>
    </source>
</reference>
<dbReference type="Gene3D" id="2.60.40.10">
    <property type="entry name" value="Immunoglobulins"/>
    <property type="match status" value="1"/>
</dbReference>
<dbReference type="InterPro" id="IPR032876">
    <property type="entry name" value="J_dom"/>
</dbReference>
<dbReference type="Proteomes" id="UP000237916">
    <property type="component" value="Unassembled WGS sequence"/>
</dbReference>
<evidence type="ECO:0000313" key="4">
    <source>
        <dbReference type="Proteomes" id="UP000237916"/>
    </source>
</evidence>
<feature type="domain" description="Tip attachment protein J HDII-ins2" evidence="2">
    <location>
        <begin position="240"/>
        <end position="309"/>
    </location>
</feature>
<dbReference type="PANTHER" id="PTHR36251:SF2">
    <property type="entry name" value="GIFSY-2 PROPHAGE HOST SPECIFICITY PROTEIN J, PHAGE LAMBDA"/>
    <property type="match status" value="1"/>
</dbReference>
<accession>A0A2S7ZCS8</accession>
<dbReference type="NCBIfam" id="NF040662">
    <property type="entry name" value="attach_TipJ_rel"/>
    <property type="match status" value="1"/>
</dbReference>
<evidence type="ECO:0000259" key="2">
    <source>
        <dbReference type="Pfam" id="PF24801"/>
    </source>
</evidence>
<dbReference type="STRING" id="1298594.GCA_001312465_01248"/>
<feature type="domain" description="Tip attachment protein J" evidence="1">
    <location>
        <begin position="629"/>
        <end position="744"/>
    </location>
</feature>
<dbReference type="Pfam" id="PF24801">
    <property type="entry name" value="FNIII-A_GpJ"/>
    <property type="match status" value="1"/>
</dbReference>
<sequence length="1729" mass="191605">MIEIVEIKNPFEPNKKERKKVECTDGTLYSYLDPTDKDVYLNGILVLDPVNCFPQDGNQIVVTPHIGKSLKGILGMVAMIALAVYAPALAAKWLPATASKLAIGLMTGAITMVGGKLINSMLRLNQIGSTSENSQSTSYGWSLPSVQTYEGGVIAETYGECIPTPQLLMCHVETTNTDDQDKNVQYLNLLYCGGWGPVDSINNIRIGTTPIENFTDVQIETRLGENNQEPISFFPTTVLDQSIGLECAENKPLIRTTDTKKAKKLEVTVEFPNGLYKVNDKGDYDKNTAEFQILYRKTGTAEWKDFSGDDSNHIVKSNGRLSNIVTNVQSIGNAAPLEVWTLVTAKGKDTVSVTGSISGKKKDAKYGEHYDNGIISFDLKRREVFMKREGTITITVQKSRFSLTKATSQAVRRSYQFEMPEAGQYDIKVVGTKLPTTTRATAYMTWSTLSSFIMDSAYSRPGKVLIGLRIKATNQLSGGIPNVNWRQTRNTVHVFDWDTGTYVEKDAKNPIWAAYDMLHNCKRLYNINTNVEEYVVEGVPANNFKQYWDEWKSAAAYADEEVSMISGEKEQRFRFDAVMDTTQTRWEAAQKAATSGRATILRHGTQYGIVVDRPSNIVQVFGEGQIVKSSFKGEYSSRDDRARSVEITYNDTDNDYKNTVFMVRSPNYANDLRKNDNTAKLSLFGVTRRSQAYREGMYLMATNERQLQTVTFGTDIGGMVCEYGDVIGINHAVPQFGDASGRIVKAEGNTVVLDKFVVLKPNKNHSIMIRLEDDSIITKQIQAVTEEINTDTITVIGEFSQQELPKRYDPYMLGEANKEVKPFRITKITKNGDNQVTITATEYDAAVYELDYSRYPVIDYAKVEKELSVKDIQLTKIVNTLKDGTVLCDIKVDWVLPISNQCKQVQVYYKRTNEETYTLLNIFSGNETSAVIRSVLTTQNYVVRIICLNDLGIAGPGIEKTIYIAGKETAPAGVKQFTVTQDVVNSSILHLQWAPNQEPDIYGYRLYDNAGKELVNYIGATNYTFFATESKTYTFGIKAINTSGIESETATKVSIQITISEGSIAVPDKVDSASIELTKNGVLLEWTPITNTYIDFYEVRSNSNTGDLQGLIVKSNSIREIIQLKNRKGTLLIYGHNPVKGYGQGLNVSYDFKQLDAPVVTSMNMVKGFALLVSNMPSTANSIRFYIVGSAKTDILNSTGNMITYTGAADIYRVKAAFIDAVGEGVQSNEILVTISATIDPALLDKERLGINDIDRRIAALDKGTSGVLDYAKAVALMSRSPQLMEDPTFKTKAELVTYAKDGQQVIQKFAAPSPKWGDINTGGRMCGILTGDTKYTAIGYGGFKITPGGKPLEGQLNNTYIVRMVAKVKSDISLYLNNNHLGRGDTPTGFLTSNKGSDKPQEYIFFWKYGNEWNPQNTDGRDCGYVYFKSDNGKNNSPNFIAWIYKLEVYAVDGYDDSVANIKTSITQLQGAIDLRVNNLDNKMSTRITQLDNAIKSQVIDGDKVMSAITQYKGGTRIDGKLLHVTGQSLFDDNIITNKMLQANSIDATKLRVDSLSTISAYIGGTLRGGKLVGTEIENESGTFRVDNNGNITGSHINGGLITGATIRGVNIEGQSIYNAGYKVKSLDVRTYEVAHGDYTPIPDGYSEEQCVFVPISYKISNGRPAMREGPNIDYYTRYSPSFPIYTSDDSKVGLMGARRAYVARTFSNDVSRNLKTGWIYVLVIARQ</sequence>
<dbReference type="RefSeq" id="WP_105090478.1">
    <property type="nucleotide sequence ID" value="NZ_PPDB01000001.1"/>
</dbReference>
<gene>
    <name evidence="3" type="ORF">VEHSUH05_01115</name>
</gene>
<keyword evidence="4" id="KW-1185">Reference proteome</keyword>
<dbReference type="EMBL" id="PPDB01000001">
    <property type="protein sequence ID" value="PQL21051.1"/>
    <property type="molecule type" value="Genomic_DNA"/>
</dbReference>
<comment type="caution">
    <text evidence="3">The sequence shown here is derived from an EMBL/GenBank/DDBJ whole genome shotgun (WGS) entry which is preliminary data.</text>
</comment>
<organism evidence="3 4">
    <name type="scientific">Veillonella denticariosi JCM 15641</name>
    <dbReference type="NCBI Taxonomy" id="1298594"/>
    <lineage>
        <taxon>Bacteria</taxon>
        <taxon>Bacillati</taxon>
        <taxon>Bacillota</taxon>
        <taxon>Negativicutes</taxon>
        <taxon>Veillonellales</taxon>
        <taxon>Veillonellaceae</taxon>
        <taxon>Veillonella</taxon>
    </lineage>
</organism>
<dbReference type="InterPro" id="IPR053171">
    <property type="entry name" value="Viral_Tip_Attach_Protein"/>
</dbReference>
<proteinExistence type="predicted"/>
<dbReference type="InterPro" id="IPR013783">
    <property type="entry name" value="Ig-like_fold"/>
</dbReference>
<dbReference type="OrthoDB" id="1681440at2"/>
<dbReference type="InterPro" id="IPR055385">
    <property type="entry name" value="GpJ_HDII-ins2"/>
</dbReference>
<dbReference type="PANTHER" id="PTHR36251">
    <property type="entry name" value="FELS-1 PROPHAGE HOST SPECIFICITY PROTEIN-RELATED"/>
    <property type="match status" value="1"/>
</dbReference>
<evidence type="ECO:0000259" key="1">
    <source>
        <dbReference type="Pfam" id="PF13550"/>
    </source>
</evidence>
<dbReference type="InterPro" id="IPR036116">
    <property type="entry name" value="FN3_sf"/>
</dbReference>